<dbReference type="Gene3D" id="2.40.420.20">
    <property type="match status" value="1"/>
</dbReference>
<evidence type="ECO:0000256" key="1">
    <source>
        <dbReference type="ARBA" id="ARBA00004196"/>
    </source>
</evidence>
<dbReference type="SUPFAM" id="SSF111369">
    <property type="entry name" value="HlyD-like secretion proteins"/>
    <property type="match status" value="1"/>
</dbReference>
<evidence type="ECO:0000256" key="2">
    <source>
        <dbReference type="ARBA" id="ARBA00023054"/>
    </source>
</evidence>
<dbReference type="PANTHER" id="PTHR32347">
    <property type="entry name" value="EFFLUX SYSTEM COMPONENT YKNX-RELATED"/>
    <property type="match status" value="1"/>
</dbReference>
<dbReference type="Gene3D" id="2.40.50.100">
    <property type="match status" value="1"/>
</dbReference>
<sequence length="330" mass="36414">MRKLWIAIILVIAIGVGFLFFQKKKSNNSNQSEIETATVGRGDIEVKVLSTGTIQPYTRVEVSSPVNGRVDRSEVNEGDIVKEGDILAWISSEDRIALLDAARSALESAQEGNDQEAIKEAEMAYEIAEKSYKPVPLTNSISGEVINRSCEPGQNVSTQSILFVISDRLVASVEVDEADIGKIKLGQDTWIVLDAFPDERLKGKVTKISREGRLVSDVVVYDIMVEPSRVPSHWSSGMTANVEFSIEKSQDALIIPKSAVKERKGRKFVIVLADRPIPREVETGISDGRMIEVISGLKEGEEIVLMSEEEISKQKGAMKPPMGMIMRKPR</sequence>
<evidence type="ECO:0000313" key="6">
    <source>
        <dbReference type="Proteomes" id="UP000215215"/>
    </source>
</evidence>
<dbReference type="Gene3D" id="1.10.287.470">
    <property type="entry name" value="Helix hairpin bin"/>
    <property type="match status" value="1"/>
</dbReference>
<dbReference type="Pfam" id="PF25975">
    <property type="entry name" value="CzcB_C"/>
    <property type="match status" value="1"/>
</dbReference>
<dbReference type="InterPro" id="IPR058647">
    <property type="entry name" value="BSH_CzcB-like"/>
</dbReference>
<gene>
    <name evidence="5" type="ORF">CH333_08035</name>
</gene>
<evidence type="ECO:0000259" key="4">
    <source>
        <dbReference type="Pfam" id="PF25975"/>
    </source>
</evidence>
<comment type="subcellular location">
    <subcellularLocation>
        <location evidence="1">Cell envelope</location>
    </subcellularLocation>
</comment>
<organism evidence="5 6">
    <name type="scientific">candidate division WOR-3 bacterium JGI_Cruoil_03_44_89</name>
    <dbReference type="NCBI Taxonomy" id="1973748"/>
    <lineage>
        <taxon>Bacteria</taxon>
        <taxon>Bacteria division WOR-3</taxon>
    </lineage>
</organism>
<dbReference type="Pfam" id="PF25973">
    <property type="entry name" value="BSH_CzcB"/>
    <property type="match status" value="1"/>
</dbReference>
<name>A0A235BRS2_UNCW3</name>
<dbReference type="GO" id="GO:0030313">
    <property type="term" value="C:cell envelope"/>
    <property type="evidence" value="ECO:0007669"/>
    <property type="project" value="UniProtKB-SubCell"/>
</dbReference>
<evidence type="ECO:0000313" key="5">
    <source>
        <dbReference type="EMBL" id="OYD14417.1"/>
    </source>
</evidence>
<dbReference type="AlphaFoldDB" id="A0A235BRS2"/>
<dbReference type="InterPro" id="IPR058649">
    <property type="entry name" value="CzcB_C"/>
</dbReference>
<evidence type="ECO:0000259" key="3">
    <source>
        <dbReference type="Pfam" id="PF25973"/>
    </source>
</evidence>
<feature type="domain" description="CzcB-like C-terminal circularly permuted SH3-like" evidence="4">
    <location>
        <begin position="254"/>
        <end position="304"/>
    </location>
</feature>
<dbReference type="Gene3D" id="2.40.30.170">
    <property type="match status" value="1"/>
</dbReference>
<dbReference type="EMBL" id="NOZQ01000184">
    <property type="protein sequence ID" value="OYD14417.1"/>
    <property type="molecule type" value="Genomic_DNA"/>
</dbReference>
<dbReference type="Proteomes" id="UP000215215">
    <property type="component" value="Unassembled WGS sequence"/>
</dbReference>
<proteinExistence type="predicted"/>
<protein>
    <recommendedName>
        <fullName evidence="7">RND efflux pump membrane fusion protein barrel-sandwich domain-containing protein</fullName>
    </recommendedName>
</protein>
<evidence type="ECO:0008006" key="7">
    <source>
        <dbReference type="Google" id="ProtNLM"/>
    </source>
</evidence>
<feature type="domain" description="CzcB-like barrel-sandwich hybrid" evidence="3">
    <location>
        <begin position="60"/>
        <end position="167"/>
    </location>
</feature>
<comment type="caution">
    <text evidence="5">The sequence shown here is derived from an EMBL/GenBank/DDBJ whole genome shotgun (WGS) entry which is preliminary data.</text>
</comment>
<accession>A0A235BRS2</accession>
<dbReference type="InterPro" id="IPR050465">
    <property type="entry name" value="UPF0194_transport"/>
</dbReference>
<reference evidence="5 6" key="1">
    <citation type="submission" date="2017-07" db="EMBL/GenBank/DDBJ databases">
        <title>Recovery of genomes from metagenomes via a dereplication, aggregation, and scoring strategy.</title>
        <authorList>
            <person name="Sieber C.M."/>
            <person name="Probst A.J."/>
            <person name="Sharrar A."/>
            <person name="Thomas B.C."/>
            <person name="Hess M."/>
            <person name="Tringe S.G."/>
            <person name="Banfield J.F."/>
        </authorList>
    </citation>
    <scope>NUCLEOTIDE SEQUENCE [LARGE SCALE GENOMIC DNA]</scope>
    <source>
        <strain evidence="5">JGI_Cruoil_03_44_89</strain>
    </source>
</reference>
<keyword evidence="2" id="KW-0175">Coiled coil</keyword>